<dbReference type="Proteomes" id="UP001152467">
    <property type="component" value="Unassembled WGS sequence"/>
</dbReference>
<protein>
    <submittedName>
        <fullName evidence="1">Uncharacterized protein</fullName>
    </submittedName>
</protein>
<dbReference type="RefSeq" id="WP_261625683.1">
    <property type="nucleotide sequence ID" value="NZ_CAMAPC010000002.1"/>
</dbReference>
<reference evidence="1" key="1">
    <citation type="submission" date="2022-07" db="EMBL/GenBank/DDBJ databases">
        <authorList>
            <person name="Criscuolo A."/>
        </authorList>
    </citation>
    <scope>NUCLEOTIDE SEQUENCE</scope>
    <source>
        <strain evidence="1">CIP111854</strain>
    </source>
</reference>
<organism evidence="1 2">
    <name type="scientific">Pseudoalteromonas holothuriae</name>
    <dbReference type="NCBI Taxonomy" id="2963714"/>
    <lineage>
        <taxon>Bacteria</taxon>
        <taxon>Pseudomonadati</taxon>
        <taxon>Pseudomonadota</taxon>
        <taxon>Gammaproteobacteria</taxon>
        <taxon>Alteromonadales</taxon>
        <taxon>Pseudoalteromonadaceae</taxon>
        <taxon>Pseudoalteromonas</taxon>
    </lineage>
</organism>
<accession>A0A9W4QRM0</accession>
<evidence type="ECO:0000313" key="1">
    <source>
        <dbReference type="EMBL" id="CAH9050152.1"/>
    </source>
</evidence>
<dbReference type="AlphaFoldDB" id="A0A9W4QRM0"/>
<dbReference type="EMBL" id="CAMAPC010000002">
    <property type="protein sequence ID" value="CAH9050152.1"/>
    <property type="molecule type" value="Genomic_DNA"/>
</dbReference>
<sequence>MASTNLSCNVEQGFNFQKDVQCLIGHLSELEIFSDDKGKFKMDMAVSNPTKVGGDEETKEKVVGVISNIFWMGGHADPIYIACRISTENKTTAIILKHTILSDTKVKFKFKFTVYDYDPKDKIFYPCFYCDDSLEGLVANAFGDLEFGVNMDAAGDIDSPKNYDFYIGIMPSEVAQKVNIAFDKDAKITKTWGVTVAS</sequence>
<gene>
    <name evidence="1" type="ORF">PSECIP111854_00471</name>
</gene>
<comment type="caution">
    <text evidence="1">The sequence shown here is derived from an EMBL/GenBank/DDBJ whole genome shotgun (WGS) entry which is preliminary data.</text>
</comment>
<name>A0A9W4QRM0_9GAMM</name>
<evidence type="ECO:0000313" key="2">
    <source>
        <dbReference type="Proteomes" id="UP001152467"/>
    </source>
</evidence>
<proteinExistence type="predicted"/>
<keyword evidence="2" id="KW-1185">Reference proteome</keyword>